<evidence type="ECO:0000313" key="4">
    <source>
        <dbReference type="Proteomes" id="UP001223802"/>
    </source>
</evidence>
<feature type="domain" description="DUF6701" evidence="2">
    <location>
        <begin position="388"/>
        <end position="655"/>
    </location>
</feature>
<dbReference type="AlphaFoldDB" id="A0AA50QDH3"/>
<reference evidence="3 4" key="1">
    <citation type="submission" date="2023-02" db="EMBL/GenBank/DDBJ databases">
        <title>Complete genome sequence of a novel bacterium Oceanimonas sp. NTOU-MSR1 isolated from marine coast sediment.</title>
        <authorList>
            <person name="Yang H.-T."/>
            <person name="Chen Y.-L."/>
            <person name="Ho Y.-N."/>
        </authorList>
    </citation>
    <scope>NUCLEOTIDE SEQUENCE [LARGE SCALE GENOMIC DNA]</scope>
    <source>
        <strain evidence="3 4">NTOU-MSR1</strain>
    </source>
</reference>
<dbReference type="Pfam" id="PF20419">
    <property type="entry name" value="DUF6701"/>
    <property type="match status" value="1"/>
</dbReference>
<organism evidence="3 4">
    <name type="scientific">Oceanimonas pelagia</name>
    <dbReference type="NCBI Taxonomy" id="3028314"/>
    <lineage>
        <taxon>Bacteria</taxon>
        <taxon>Pseudomonadati</taxon>
        <taxon>Pseudomonadota</taxon>
        <taxon>Gammaproteobacteria</taxon>
        <taxon>Aeromonadales</taxon>
        <taxon>Aeromonadaceae</taxon>
        <taxon>Oceanimonas</taxon>
    </lineage>
</organism>
<dbReference type="RefSeq" id="WP_306763525.1">
    <property type="nucleotide sequence ID" value="NZ_CP118224.1"/>
</dbReference>
<evidence type="ECO:0000313" key="3">
    <source>
        <dbReference type="EMBL" id="WMC12292.1"/>
    </source>
</evidence>
<dbReference type="Proteomes" id="UP001223802">
    <property type="component" value="Chromosome"/>
</dbReference>
<dbReference type="EMBL" id="CP118224">
    <property type="protein sequence ID" value="WMC12292.1"/>
    <property type="molecule type" value="Genomic_DNA"/>
</dbReference>
<name>A0AA50QDH3_9GAMM</name>
<dbReference type="KEGG" id="ope:PU634_08000"/>
<evidence type="ECO:0000256" key="1">
    <source>
        <dbReference type="SAM" id="MobiDB-lite"/>
    </source>
</evidence>
<dbReference type="InterPro" id="IPR046524">
    <property type="entry name" value="DUF6701"/>
</dbReference>
<gene>
    <name evidence="3" type="ORF">PU634_08000</name>
</gene>
<proteinExistence type="predicted"/>
<evidence type="ECO:0000259" key="2">
    <source>
        <dbReference type="Pfam" id="PF20419"/>
    </source>
</evidence>
<accession>A0AA50QDH3</accession>
<sequence length="678" mass="74809">MINRNWIFLIALIPLLSYAGKKGEVDHYRLDYNPDEEVMTLLSCEDESCTNLYKSNKTKVKITKDNNNEGNEIYFKNVSNGKDSEAYNANEGTCYPLRLSLKGKSTTPQPSREPGLKCYIKGVLNPSCKFCSDGDSEDDDRPEDISVDMDLVGYVGFSSEEAGIRIDNEEINGLSLIIENVKGEDDNKNVELRDQSGKLLKKGDKFTFPNTLYYNRVGEIEFDLKEIDGEGQKVHIKLDLIYVPYKLAWVTEPAEVFCYDANGFEYNIHENTCPVIGKAGEKLSLKLQAYDADGIAIKNQNVDDLEIEIDCKEDDEPGCIKIRELNAGLNLIREFEQTEIKFDDQGVVVFKTDSEDEGEGYIKNVALIEAYVSPTCADDPDDDCALLINGDTAILGRTVPASLEVIETHSGDIDGDVVYAGKPGVEFLTKPSFTLVGLDVNGKELPSYSGEFAGGLKGNTSLELSDDLDVGVVVPTFAENEAGKHVISFDTSKIKFNKITPFPETDLDLPVNLTITNHDETRGTAAQTTLGNTQDPEDKDTLRFGFITLMDTEIKVGEAGTMASTLHYYGDDLNSLKEDGDTDYSLSDGDLPKGSLPDGTSFPGLSVKSGNKKVIDVAPYSSEQKNIEVTIENLPAWLKPADQEKAGELTNPSAMLDILSNPRLRASDRTFNRREVTR</sequence>
<feature type="region of interest" description="Disordered" evidence="1">
    <location>
        <begin position="580"/>
        <end position="604"/>
    </location>
</feature>
<keyword evidence="4" id="KW-1185">Reference proteome</keyword>
<protein>
    <recommendedName>
        <fullName evidence="2">DUF6701 domain-containing protein</fullName>
    </recommendedName>
</protein>